<evidence type="ECO:0000313" key="1">
    <source>
        <dbReference type="EMBL" id="XCO00142.1"/>
    </source>
</evidence>
<accession>A0AAU8MHL9</accession>
<name>A0AAU8MHL9_9CAUD</name>
<organism evidence="1">
    <name type="scientific">Geladintestivirus 5</name>
    <dbReference type="NCBI Taxonomy" id="3233137"/>
    <lineage>
        <taxon>Viruses</taxon>
        <taxon>Duplodnaviria</taxon>
        <taxon>Heunggongvirae</taxon>
        <taxon>Uroviricota</taxon>
        <taxon>Caudoviricetes</taxon>
        <taxon>Crassvirales</taxon>
    </lineage>
</organism>
<reference evidence="1" key="1">
    <citation type="submission" date="2024-06" db="EMBL/GenBank/DDBJ databases">
        <title>Intestivirid acquisition increases across infancy in a wild primate population.</title>
        <authorList>
            <person name="Schneider-Creas I.A."/>
            <person name="Moya I.L."/>
            <person name="Chiou K.L."/>
            <person name="Baniel A."/>
            <person name="Azanaw Haile A."/>
            <person name="Kebede F."/>
            <person name="Abebe B."/>
            <person name="Snyder-Mackler N."/>
            <person name="Varsani A."/>
        </authorList>
    </citation>
    <scope>NUCLEOTIDE SEQUENCE</scope>
    <source>
        <strain evidence="1">Int_RNL_2018_1252_VOL</strain>
    </source>
</reference>
<protein>
    <submittedName>
        <fullName evidence="1">Uncharacterized protein</fullName>
    </submittedName>
</protein>
<dbReference type="EMBL" id="PP965495">
    <property type="protein sequence ID" value="XCO00142.1"/>
    <property type="molecule type" value="Genomic_DNA"/>
</dbReference>
<proteinExistence type="predicted"/>
<sequence>MIEVPPTSHSQQNKIGVPPILEFNKASFGNRRTIAHLDFPSKSGCNISKVV</sequence>